<sequence length="111" mass="12212">MRPVPASTGASFYSSIIFDQAPIYTARPDNGARTWLAFDSSAHGISRVEMLVDPRTHSATAMSYRAADRSAWPSWRSCQSSHMPRRHSRPKRATCTAGDVSNGAQKRTDLA</sequence>
<protein>
    <submittedName>
        <fullName evidence="2">Uncharacterized protein</fullName>
    </submittedName>
</protein>
<keyword evidence="3" id="KW-1185">Reference proteome</keyword>
<comment type="caution">
    <text evidence="2">The sequence shown here is derived from an EMBL/GenBank/DDBJ whole genome shotgun (WGS) entry which is preliminary data.</text>
</comment>
<name>A0A2P7YMZ2_9PEZI</name>
<organism evidence="2 3">
    <name type="scientific">Elsinoe australis</name>
    <dbReference type="NCBI Taxonomy" id="40998"/>
    <lineage>
        <taxon>Eukaryota</taxon>
        <taxon>Fungi</taxon>
        <taxon>Dikarya</taxon>
        <taxon>Ascomycota</taxon>
        <taxon>Pezizomycotina</taxon>
        <taxon>Dothideomycetes</taxon>
        <taxon>Dothideomycetidae</taxon>
        <taxon>Myriangiales</taxon>
        <taxon>Elsinoaceae</taxon>
        <taxon>Elsinoe</taxon>
    </lineage>
</organism>
<evidence type="ECO:0000313" key="3">
    <source>
        <dbReference type="Proteomes" id="UP000243723"/>
    </source>
</evidence>
<evidence type="ECO:0000313" key="2">
    <source>
        <dbReference type="EMBL" id="PSK37333.1"/>
    </source>
</evidence>
<dbReference type="EMBL" id="NHZQ01000412">
    <property type="protein sequence ID" value="PSK37333.1"/>
    <property type="molecule type" value="Genomic_DNA"/>
</dbReference>
<dbReference type="AlphaFoldDB" id="A0A2P7YMZ2"/>
<feature type="region of interest" description="Disordered" evidence="1">
    <location>
        <begin position="75"/>
        <end position="111"/>
    </location>
</feature>
<gene>
    <name evidence="2" type="ORF">B9Z65_2075</name>
</gene>
<evidence type="ECO:0000256" key="1">
    <source>
        <dbReference type="SAM" id="MobiDB-lite"/>
    </source>
</evidence>
<proteinExistence type="predicted"/>
<dbReference type="Proteomes" id="UP000243723">
    <property type="component" value="Unassembled WGS sequence"/>
</dbReference>
<feature type="compositionally biased region" description="Basic residues" evidence="1">
    <location>
        <begin position="83"/>
        <end position="92"/>
    </location>
</feature>
<reference evidence="2 3" key="1">
    <citation type="submission" date="2017-05" db="EMBL/GenBank/DDBJ databases">
        <title>Draft genome sequence of Elsinoe australis.</title>
        <authorList>
            <person name="Cheng Q."/>
        </authorList>
    </citation>
    <scope>NUCLEOTIDE SEQUENCE [LARGE SCALE GENOMIC DNA]</scope>
    <source>
        <strain evidence="2 3">NL1</strain>
    </source>
</reference>
<accession>A0A2P7YMZ2</accession>